<keyword evidence="4" id="KW-0067">ATP-binding</keyword>
<feature type="active site" description="Proton acceptor" evidence="3">
    <location>
        <position position="190"/>
    </location>
</feature>
<evidence type="ECO:0000256" key="5">
    <source>
        <dbReference type="RuleBase" id="RU003833"/>
    </source>
</evidence>
<dbReference type="OrthoDB" id="6372431at2759"/>
<dbReference type="GO" id="GO:0005524">
    <property type="term" value="F:ATP binding"/>
    <property type="evidence" value="ECO:0007669"/>
    <property type="project" value="UniProtKB-KW"/>
</dbReference>
<keyword evidence="4" id="KW-0547">Nucleotide-binding</keyword>
<evidence type="ECO:0008006" key="9">
    <source>
        <dbReference type="Google" id="ProtNLM"/>
    </source>
</evidence>
<reference evidence="7 8" key="1">
    <citation type="journal article" date="2020" name="Nat. Food">
        <title>A phased Vanilla planifolia genome enables genetic improvement of flavour and production.</title>
        <authorList>
            <person name="Hasing T."/>
            <person name="Tang H."/>
            <person name="Brym M."/>
            <person name="Khazi F."/>
            <person name="Huang T."/>
            <person name="Chambers A.H."/>
        </authorList>
    </citation>
    <scope>NUCLEOTIDE SEQUENCE [LARGE SCALE GENOMIC DNA]</scope>
    <source>
        <tissue evidence="7">Leaf</tissue>
    </source>
</reference>
<comment type="similarity">
    <text evidence="1 5">Belongs to the GDA1/CD39 NTPase family.</text>
</comment>
<evidence type="ECO:0000313" key="7">
    <source>
        <dbReference type="EMBL" id="KAG0471359.1"/>
    </source>
</evidence>
<dbReference type="GO" id="GO:0009134">
    <property type="term" value="P:nucleoside diphosphate catabolic process"/>
    <property type="evidence" value="ECO:0007669"/>
    <property type="project" value="TreeGrafter"/>
</dbReference>
<evidence type="ECO:0000256" key="1">
    <source>
        <dbReference type="ARBA" id="ARBA00009283"/>
    </source>
</evidence>
<protein>
    <recommendedName>
        <fullName evidence="9">Apyrase 6</fullName>
    </recommendedName>
</protein>
<dbReference type="Gene3D" id="3.30.420.150">
    <property type="entry name" value="Exopolyphosphatase. Domain 2"/>
    <property type="match status" value="1"/>
</dbReference>
<keyword evidence="6" id="KW-0472">Membrane</keyword>
<evidence type="ECO:0000256" key="6">
    <source>
        <dbReference type="SAM" id="Phobius"/>
    </source>
</evidence>
<comment type="caution">
    <text evidence="7">The sequence shown here is derived from an EMBL/GenBank/DDBJ whole genome shotgun (WGS) entry which is preliminary data.</text>
</comment>
<dbReference type="InterPro" id="IPR000407">
    <property type="entry name" value="GDA1_CD39_NTPase"/>
</dbReference>
<evidence type="ECO:0000256" key="2">
    <source>
        <dbReference type="ARBA" id="ARBA00022801"/>
    </source>
</evidence>
<dbReference type="PANTHER" id="PTHR11782:SF3">
    <property type="entry name" value="APYRASE 6-RELATED"/>
    <property type="match status" value="1"/>
</dbReference>
<dbReference type="Pfam" id="PF01150">
    <property type="entry name" value="GDA1_CD39"/>
    <property type="match status" value="1"/>
</dbReference>
<sequence>MDVVTKLQHRSSSPPRDFIFSRIPFSPRKGENSHTKLWIFFSAAVSIAVFLYLLLASKRINSPRFSIIIDAGSTGTRLHVFSFVISPKTKLPVLDLASTSSLKVRPGLSSYSGDPSSAGDSLVDLLRFGKGKVPRDQWGDTEVRLMATAGLRMLDAGVTDSILESCRMALRSSGFLFQDEWATVISGSEEGVFAWVAANYALGMLGGDPLKTNGIIELGGASAQITFATEEALPSELAHVVKFGEATYKLYSNSFLHFGQNVAQESVKELLSSRSAEKSPTSRVFIDPCSPRGYSYSVMSPEASTALPISTVEDHSISHASGNFSECKSAALLLLKQENGKCLRQECRFGSNYIPKLQGRFLATENFFFTSEFFGLGSVLVLSDFESAGQHFCEEDWDNLKYKYQTFEADDFARYCFSSAYIVALLHDNLGIPMDDKSRLWFANQVDGIHLDWALGAFILQTKEHLGWAASIFHFNFFSPLASSQFSCS</sequence>
<gene>
    <name evidence="7" type="ORF">HPP92_015905</name>
</gene>
<dbReference type="EMBL" id="JADCNM010000008">
    <property type="protein sequence ID" value="KAG0471359.1"/>
    <property type="molecule type" value="Genomic_DNA"/>
</dbReference>
<accession>A0A835QKI8</accession>
<dbReference type="PROSITE" id="PS01238">
    <property type="entry name" value="GDA1_CD39_NTPASE"/>
    <property type="match status" value="1"/>
</dbReference>
<organism evidence="7 8">
    <name type="scientific">Vanilla planifolia</name>
    <name type="common">Vanilla</name>
    <dbReference type="NCBI Taxonomy" id="51239"/>
    <lineage>
        <taxon>Eukaryota</taxon>
        <taxon>Viridiplantae</taxon>
        <taxon>Streptophyta</taxon>
        <taxon>Embryophyta</taxon>
        <taxon>Tracheophyta</taxon>
        <taxon>Spermatophyta</taxon>
        <taxon>Magnoliopsida</taxon>
        <taxon>Liliopsida</taxon>
        <taxon>Asparagales</taxon>
        <taxon>Orchidaceae</taxon>
        <taxon>Vanilloideae</taxon>
        <taxon>Vanilleae</taxon>
        <taxon>Vanilla</taxon>
    </lineage>
</organism>
<dbReference type="AlphaFoldDB" id="A0A835QKI8"/>
<evidence type="ECO:0000256" key="3">
    <source>
        <dbReference type="PIRSR" id="PIRSR600407-1"/>
    </source>
</evidence>
<evidence type="ECO:0000313" key="8">
    <source>
        <dbReference type="Proteomes" id="UP000639772"/>
    </source>
</evidence>
<proteinExistence type="inferred from homology"/>
<evidence type="ECO:0000256" key="4">
    <source>
        <dbReference type="PIRSR" id="PIRSR600407-2"/>
    </source>
</evidence>
<feature type="transmembrane region" description="Helical" evidence="6">
    <location>
        <begin position="37"/>
        <end position="55"/>
    </location>
</feature>
<keyword evidence="6" id="KW-0812">Transmembrane</keyword>
<keyword evidence="2 5" id="KW-0378">Hydrolase</keyword>
<dbReference type="Proteomes" id="UP000639772">
    <property type="component" value="Unassembled WGS sequence"/>
</dbReference>
<name>A0A835QKI8_VANPL</name>
<dbReference type="Gene3D" id="3.30.420.40">
    <property type="match status" value="1"/>
</dbReference>
<dbReference type="GO" id="GO:0016020">
    <property type="term" value="C:membrane"/>
    <property type="evidence" value="ECO:0007669"/>
    <property type="project" value="TreeGrafter"/>
</dbReference>
<keyword evidence="6" id="KW-1133">Transmembrane helix</keyword>
<dbReference type="GO" id="GO:0017110">
    <property type="term" value="F:nucleoside diphosphate phosphatase activity"/>
    <property type="evidence" value="ECO:0007669"/>
    <property type="project" value="TreeGrafter"/>
</dbReference>
<dbReference type="PANTHER" id="PTHR11782">
    <property type="entry name" value="ADENOSINE/GUANOSINE DIPHOSPHATASE"/>
    <property type="match status" value="1"/>
</dbReference>
<feature type="binding site" evidence="4">
    <location>
        <begin position="220"/>
        <end position="224"/>
    </location>
    <ligand>
        <name>ATP</name>
        <dbReference type="ChEBI" id="CHEBI:30616"/>
    </ligand>
</feature>